<evidence type="ECO:0000313" key="2">
    <source>
        <dbReference type="EMBL" id="KNF07040.1"/>
    </source>
</evidence>
<reference evidence="3" key="1">
    <citation type="submission" date="2015-07" db="EMBL/GenBank/DDBJ databases">
        <title>Draft genome sequence of the purine-degrading Gottschalkia purinilyticum DSM 1384 (formerly Clostridium purinilyticum).</title>
        <authorList>
            <person name="Poehlein A."/>
            <person name="Schiel-Bengelsdorf B."/>
            <person name="Bengelsdorf F.R."/>
            <person name="Daniel R."/>
            <person name="Duerre P."/>
        </authorList>
    </citation>
    <scope>NUCLEOTIDE SEQUENCE [LARGE SCALE GENOMIC DNA]</scope>
    <source>
        <strain evidence="3">DSM 1384</strain>
    </source>
</reference>
<dbReference type="AlphaFoldDB" id="A0A0L0W701"/>
<name>A0A0L0W701_GOTPU</name>
<evidence type="ECO:0000313" key="3">
    <source>
        <dbReference type="Proteomes" id="UP000037267"/>
    </source>
</evidence>
<dbReference type="InterPro" id="IPR003382">
    <property type="entry name" value="Flavoprotein"/>
</dbReference>
<comment type="caution">
    <text evidence="2">The sequence shown here is derived from an EMBL/GenBank/DDBJ whole genome shotgun (WGS) entry which is preliminary data.</text>
</comment>
<dbReference type="EMBL" id="LGSS01000029">
    <property type="protein sequence ID" value="KNF07040.1"/>
    <property type="molecule type" value="Genomic_DNA"/>
</dbReference>
<dbReference type="STRING" id="1503.CLPU_29c00040"/>
<organism evidence="2 3">
    <name type="scientific">Gottschalkia purinilytica</name>
    <name type="common">Clostridium purinilyticum</name>
    <dbReference type="NCBI Taxonomy" id="1503"/>
    <lineage>
        <taxon>Bacteria</taxon>
        <taxon>Bacillati</taxon>
        <taxon>Bacillota</taxon>
        <taxon>Tissierellia</taxon>
        <taxon>Tissierellales</taxon>
        <taxon>Gottschalkiaceae</taxon>
        <taxon>Gottschalkia</taxon>
    </lineage>
</organism>
<keyword evidence="3" id="KW-1185">Reference proteome</keyword>
<protein>
    <submittedName>
        <fullName evidence="2">Flavoprotein</fullName>
    </submittedName>
</protein>
<dbReference type="Gene3D" id="3.40.50.1950">
    <property type="entry name" value="Flavin prenyltransferase-like"/>
    <property type="match status" value="1"/>
</dbReference>
<dbReference type="Pfam" id="PF02441">
    <property type="entry name" value="Flavoprotein"/>
    <property type="match status" value="1"/>
</dbReference>
<dbReference type="RefSeq" id="WP_050378965.1">
    <property type="nucleotide sequence ID" value="NZ_LGSS01000029.1"/>
</dbReference>
<feature type="domain" description="Flavoprotein" evidence="1">
    <location>
        <begin position="55"/>
        <end position="155"/>
    </location>
</feature>
<sequence length="291" mass="32651">MNKYTLTSDVMEELIQRINKGSKRKNSTNTIDFGINASKTNGIIDDKYVGYSSHHILVIFTGTDVGLTESLRELSRVKKYGFTFDVAFSYSGAQVIGESGINHIKSVLSPNKVYFEEDQLIFGDIIESVDGILVTMTTQDTAAKLTLGIQDNFISTLLWQAIWHGKIVLMDFDNVIRYRGTESKSPIQQQIINEYVDKLNKMSVISVDKKSYVVEMLKKFKNVSLNNDGEQSQSLQQPVNTNSESERRIITEKDLLEIAGDSKEVTVPLKAIVTPLAIDTAKKQSIKIIKK</sequence>
<dbReference type="Proteomes" id="UP000037267">
    <property type="component" value="Unassembled WGS sequence"/>
</dbReference>
<evidence type="ECO:0000259" key="1">
    <source>
        <dbReference type="Pfam" id="PF02441"/>
    </source>
</evidence>
<proteinExistence type="predicted"/>
<dbReference type="OrthoDB" id="1706434at2"/>
<dbReference type="InterPro" id="IPR036551">
    <property type="entry name" value="Flavin_trans-like"/>
</dbReference>
<dbReference type="GO" id="GO:0003824">
    <property type="term" value="F:catalytic activity"/>
    <property type="evidence" value="ECO:0007669"/>
    <property type="project" value="InterPro"/>
</dbReference>
<dbReference type="SUPFAM" id="SSF52507">
    <property type="entry name" value="Homo-oligomeric flavin-containing Cys decarboxylases, HFCD"/>
    <property type="match status" value="1"/>
</dbReference>
<gene>
    <name evidence="2" type="ORF">CLPU_29c00040</name>
</gene>
<accession>A0A0L0W701</accession>